<evidence type="ECO:0000313" key="7">
    <source>
        <dbReference type="Proteomes" id="UP000016702"/>
    </source>
</evidence>
<gene>
    <name evidence="6" type="primary">glgX</name>
    <name evidence="6" type="ORF">PP4_17050</name>
</gene>
<dbReference type="InterPro" id="IPR006047">
    <property type="entry name" value="GH13_cat_dom"/>
</dbReference>
<dbReference type="Gene3D" id="3.20.20.80">
    <property type="entry name" value="Glycosidases"/>
    <property type="match status" value="1"/>
</dbReference>
<dbReference type="InterPro" id="IPR013783">
    <property type="entry name" value="Ig-like_fold"/>
</dbReference>
<keyword evidence="3" id="KW-0326">Glycosidase</keyword>
<dbReference type="SUPFAM" id="SSF81296">
    <property type="entry name" value="E set domains"/>
    <property type="match status" value="1"/>
</dbReference>
<evidence type="ECO:0000259" key="5">
    <source>
        <dbReference type="SMART" id="SM00642"/>
    </source>
</evidence>
<dbReference type="Gene3D" id="2.60.40.1180">
    <property type="entry name" value="Golgi alpha-mannosidase II"/>
    <property type="match status" value="1"/>
</dbReference>
<dbReference type="InterPro" id="IPR011837">
    <property type="entry name" value="Glycogen_debranch_GlgX"/>
</dbReference>
<feature type="region of interest" description="Disordered" evidence="4">
    <location>
        <begin position="495"/>
        <end position="520"/>
    </location>
</feature>
<keyword evidence="7" id="KW-1185">Reference proteome</keyword>
<keyword evidence="2" id="KW-0378">Hydrolase</keyword>
<dbReference type="Gene3D" id="2.60.40.10">
    <property type="entry name" value="Immunoglobulins"/>
    <property type="match status" value="1"/>
</dbReference>
<dbReference type="PANTHER" id="PTHR43002">
    <property type="entry name" value="GLYCOGEN DEBRANCHING ENZYME"/>
    <property type="match status" value="1"/>
</dbReference>
<dbReference type="Proteomes" id="UP000016702">
    <property type="component" value="Chromosome"/>
</dbReference>
<dbReference type="InterPro" id="IPR014756">
    <property type="entry name" value="Ig_E-set"/>
</dbReference>
<dbReference type="Pfam" id="PF02922">
    <property type="entry name" value="CBM_48"/>
    <property type="match status" value="1"/>
</dbReference>
<evidence type="ECO:0000313" key="6">
    <source>
        <dbReference type="EMBL" id="BAN53558.1"/>
    </source>
</evidence>
<name>A0ABM7ECT5_PSEPU</name>
<dbReference type="InterPro" id="IPR017853">
    <property type="entry name" value="GH"/>
</dbReference>
<sequence length="733" mass="83027">MQDTTFPFHHGHLRIVMSPRTPKKTRSVAPSRIREGMPFPLGATWDGLGVNFALFSANATKVELCLFDSTGEQELERIELPEYTDEIYHGYLPDAHPGLVYGYRVYGPYEPENGHRFNPNKLLIDPYAKQLVGSLEWSEALFGYTVGHPDGDLSFDERDSAPFVPKCKVIDPAFTWGRDQRVLIPWERTIIYEAHTRGISMRHPAVPEELRGTFAGLANDELLKHIKDLGVSSIELLPIHAFVNDQHLLDKGLNNYWGYNSIAFFAPHPRYLASGKIAEFKEMVAHLHDAGLEVILDVVYNHTAEGNERGPTLSMRGIDNASYYRLMPDDKRYYINDSGTGNTLDLSHPCVLQLVTDSLRYWAGEMHVDGFRFDLATILGRYHDGYSERHGFLVACRQDPMLSQVKLIAEPWDCGPGGYQVGNFAPGWAEWNDRFRDTARAFWKGDEGQLADFAARLTASGDMFNNRGRRPYSSVNFITAHDGFTLRDLVSYNHKHNEDNDENNQDGTDNNLSWNCGAEGPTDDPDINALRMRQMRNYFATLLLAQGTPMIVAGDEFSRTQHGNNNAYCQDSEIGWVNWDLDQEGKELLAFVKRLTRLRLAYPVLRRSRFLVGDYNEAIGVKDVTWLAPDGNEMSVEQWEDPHGRCLGMLIDGRAQVSGIARPGSEATVLLIVNAHHDVVPFKLPTVPEGDYWSCLVDTDRPELRKGQHLQFDSTFEVKGRSMLLMVLQHEEE</sequence>
<dbReference type="InterPro" id="IPR013780">
    <property type="entry name" value="Glyco_hydro_b"/>
</dbReference>
<dbReference type="InterPro" id="IPR004193">
    <property type="entry name" value="Glyco_hydro_13_N"/>
</dbReference>
<proteinExistence type="inferred from homology"/>
<dbReference type="Pfam" id="PF00128">
    <property type="entry name" value="Alpha-amylase"/>
    <property type="match status" value="1"/>
</dbReference>
<dbReference type="SMART" id="SM00642">
    <property type="entry name" value="Aamy"/>
    <property type="match status" value="1"/>
</dbReference>
<evidence type="ECO:0000256" key="4">
    <source>
        <dbReference type="SAM" id="MobiDB-lite"/>
    </source>
</evidence>
<dbReference type="InterPro" id="IPR044505">
    <property type="entry name" value="GlgX_Isoamylase_N_E_set"/>
</dbReference>
<dbReference type="CDD" id="cd02856">
    <property type="entry name" value="E_set_GDE_Isoamylase_N"/>
    <property type="match status" value="1"/>
</dbReference>
<evidence type="ECO:0000256" key="2">
    <source>
        <dbReference type="ARBA" id="ARBA00022801"/>
    </source>
</evidence>
<dbReference type="EMBL" id="AP013070">
    <property type="protein sequence ID" value="BAN53558.1"/>
    <property type="molecule type" value="Genomic_DNA"/>
</dbReference>
<evidence type="ECO:0000256" key="1">
    <source>
        <dbReference type="ARBA" id="ARBA00008061"/>
    </source>
</evidence>
<dbReference type="SUPFAM" id="SSF51011">
    <property type="entry name" value="Glycosyl hydrolase domain"/>
    <property type="match status" value="1"/>
</dbReference>
<accession>A0ABM7ECT5</accession>
<feature type="domain" description="Glycosyl hydrolase family 13 catalytic" evidence="5">
    <location>
        <begin position="189"/>
        <end position="599"/>
    </location>
</feature>
<dbReference type="CDD" id="cd11326">
    <property type="entry name" value="AmyAc_Glg_debranch"/>
    <property type="match status" value="1"/>
</dbReference>
<dbReference type="NCBIfam" id="TIGR02100">
    <property type="entry name" value="glgX_debranch"/>
    <property type="match status" value="1"/>
</dbReference>
<evidence type="ECO:0000256" key="3">
    <source>
        <dbReference type="ARBA" id="ARBA00023295"/>
    </source>
</evidence>
<reference evidence="6 7" key="1">
    <citation type="journal article" date="2014" name="Genome Announc.">
        <title>The Complete Genome Sequence of Pseudomonas putida NBRC 14164T Confirms High Intraspecies Variation.</title>
        <authorList>
            <person name="Ohji S."/>
            <person name="Yamazoe A."/>
            <person name="Hosoyama A."/>
            <person name="Tsuchikane K."/>
            <person name="Ezaki T."/>
            <person name="Fujita N."/>
        </authorList>
    </citation>
    <scope>NUCLEOTIDE SEQUENCE [LARGE SCALE GENOMIC DNA]</scope>
    <source>
        <strain evidence="6 7">NBRC 14164</strain>
    </source>
</reference>
<organism evidence="6 7">
    <name type="scientific">Pseudomonas putida NBRC 14164</name>
    <dbReference type="NCBI Taxonomy" id="1211579"/>
    <lineage>
        <taxon>Bacteria</taxon>
        <taxon>Pseudomonadati</taxon>
        <taxon>Pseudomonadota</taxon>
        <taxon>Gammaproteobacteria</taxon>
        <taxon>Pseudomonadales</taxon>
        <taxon>Pseudomonadaceae</taxon>
        <taxon>Pseudomonas</taxon>
    </lineage>
</organism>
<comment type="similarity">
    <text evidence="1">Belongs to the glycosyl hydrolase 13 family.</text>
</comment>
<dbReference type="SUPFAM" id="SSF51445">
    <property type="entry name" value="(Trans)glycosidases"/>
    <property type="match status" value="1"/>
</dbReference>
<protein>
    <submittedName>
        <fullName evidence="6">Glycogen debranching enzyme</fullName>
    </submittedName>
</protein>